<dbReference type="OrthoDB" id="5420745at2"/>
<keyword evidence="1" id="KW-0812">Transmembrane</keyword>
<dbReference type="KEGG" id="dwd:DSCW_14920"/>
<keyword evidence="1" id="KW-0472">Membrane</keyword>
<evidence type="ECO:0000313" key="2">
    <source>
        <dbReference type="EMBL" id="BBO74075.1"/>
    </source>
</evidence>
<proteinExistence type="predicted"/>
<dbReference type="Proteomes" id="UP000427769">
    <property type="component" value="Chromosome"/>
</dbReference>
<organism evidence="2 3">
    <name type="scientific">Desulfosarcina widdelii</name>
    <dbReference type="NCBI Taxonomy" id="947919"/>
    <lineage>
        <taxon>Bacteria</taxon>
        <taxon>Pseudomonadati</taxon>
        <taxon>Thermodesulfobacteriota</taxon>
        <taxon>Desulfobacteria</taxon>
        <taxon>Desulfobacterales</taxon>
        <taxon>Desulfosarcinaceae</taxon>
        <taxon>Desulfosarcina</taxon>
    </lineage>
</organism>
<dbReference type="EMBL" id="AP021875">
    <property type="protein sequence ID" value="BBO74075.1"/>
    <property type="molecule type" value="Genomic_DNA"/>
</dbReference>
<keyword evidence="1" id="KW-1133">Transmembrane helix</keyword>
<evidence type="ECO:0000313" key="3">
    <source>
        <dbReference type="Proteomes" id="UP000427769"/>
    </source>
</evidence>
<accession>A0A5K7Z062</accession>
<sequence length="196" mass="21017">MYESARKILSDESGSVIIMAVLILITLTIMGIWASNTTVIEYQIASNDQFHKIAYTNADSGVYVTPKLVSKAINESTPQDATVMGLFGFAFENSTDENALYDQILGYANWDNGITDISMTSNVYNDTIEVDIRRTRQQLVAGGGVEFASGAEGVGVGSTGGVNIFYTLDSIGPGPRQSVANVRAEYRKVLGLPGGL</sequence>
<gene>
    <name evidence="2" type="ORF">DSCW_14920</name>
</gene>
<keyword evidence="3" id="KW-1185">Reference proteome</keyword>
<evidence type="ECO:0000256" key="1">
    <source>
        <dbReference type="SAM" id="Phobius"/>
    </source>
</evidence>
<evidence type="ECO:0008006" key="4">
    <source>
        <dbReference type="Google" id="ProtNLM"/>
    </source>
</evidence>
<name>A0A5K7Z062_9BACT</name>
<protein>
    <recommendedName>
        <fullName evidence="4">Type 4 fimbrial biogenesis protein PilX N-terminal domain-containing protein</fullName>
    </recommendedName>
</protein>
<dbReference type="AlphaFoldDB" id="A0A5K7Z062"/>
<reference evidence="2 3" key="1">
    <citation type="submission" date="2019-11" db="EMBL/GenBank/DDBJ databases">
        <title>Comparative genomics of hydrocarbon-degrading Desulfosarcina strains.</title>
        <authorList>
            <person name="Watanabe M."/>
            <person name="Kojima H."/>
            <person name="Fukui M."/>
        </authorList>
    </citation>
    <scope>NUCLEOTIDE SEQUENCE [LARGE SCALE GENOMIC DNA]</scope>
    <source>
        <strain evidence="2 3">PP31</strain>
    </source>
</reference>
<dbReference type="RefSeq" id="WP_155303131.1">
    <property type="nucleotide sequence ID" value="NZ_AP021875.1"/>
</dbReference>
<feature type="transmembrane region" description="Helical" evidence="1">
    <location>
        <begin position="16"/>
        <end position="34"/>
    </location>
</feature>